<feature type="region of interest" description="Disordered" evidence="1">
    <location>
        <begin position="267"/>
        <end position="293"/>
    </location>
</feature>
<dbReference type="CDD" id="cd07765">
    <property type="entry name" value="KRAB_A-box"/>
    <property type="match status" value="1"/>
</dbReference>
<dbReference type="EMBL" id="JANPWB010000010">
    <property type="protein sequence ID" value="KAJ1139679.1"/>
    <property type="molecule type" value="Genomic_DNA"/>
</dbReference>
<name>A0AAV7QGZ5_PLEWA</name>
<evidence type="ECO:0000259" key="2">
    <source>
        <dbReference type="PROSITE" id="PS50805"/>
    </source>
</evidence>
<dbReference type="InterPro" id="IPR036051">
    <property type="entry name" value="KRAB_dom_sf"/>
</dbReference>
<dbReference type="Proteomes" id="UP001066276">
    <property type="component" value="Chromosome 6"/>
</dbReference>
<evidence type="ECO:0000313" key="3">
    <source>
        <dbReference type="EMBL" id="KAJ1139679.1"/>
    </source>
</evidence>
<sequence length="412" mass="47257">MNNIHLLLGYSSRSDCSSTKSNKTRIDMPCQNPDKVTFHDASAYFSEEEWTLLREWQKELYRNVMKEIHQALISLGPLITTTVISLRAKENEDVCRENNQKNEKIPGITDFPSGMAPNHNELFIMNREESLHLNNRQDTQERQRNYCLTRGGMAPNHNELFIMNREECLHLNNRQDTQERQRNYCLSRDEEPVLILIDHTGEEVEESRIGPNPGYEIMSFHIKDEDETYYTKHQDVNRKEKMNSPIVDPVLTSIKLEEDPHFYKEPLSETKTTVEESRKRKAAHHGPGSEKKTACKEVLGKVKVNVAESVEQGTNAKSHLWSGRNLEMGRENSVQGDIACILPVHTEFLQETISLVRSDDSGDLENSLLATDCDGCLTAELREPAGPERRRERPGDSGDCRLCPRDFVNSVF</sequence>
<evidence type="ECO:0000313" key="4">
    <source>
        <dbReference type="Proteomes" id="UP001066276"/>
    </source>
</evidence>
<proteinExistence type="predicted"/>
<protein>
    <recommendedName>
        <fullName evidence="2">KRAB domain-containing protein</fullName>
    </recommendedName>
</protein>
<dbReference type="SUPFAM" id="SSF109640">
    <property type="entry name" value="KRAB domain (Kruppel-associated box)"/>
    <property type="match status" value="1"/>
</dbReference>
<dbReference type="AlphaFoldDB" id="A0AAV7QGZ5"/>
<dbReference type="InterPro" id="IPR001909">
    <property type="entry name" value="KRAB"/>
</dbReference>
<dbReference type="InterPro" id="IPR050169">
    <property type="entry name" value="Krueppel_C2H2_ZnF"/>
</dbReference>
<gene>
    <name evidence="3" type="ORF">NDU88_006046</name>
</gene>
<feature type="domain" description="KRAB" evidence="2">
    <location>
        <begin position="36"/>
        <end position="107"/>
    </location>
</feature>
<dbReference type="PANTHER" id="PTHR23232">
    <property type="entry name" value="KRAB DOMAIN C2H2 ZINC FINGER"/>
    <property type="match status" value="1"/>
</dbReference>
<accession>A0AAV7QGZ5</accession>
<dbReference type="GO" id="GO:0006355">
    <property type="term" value="P:regulation of DNA-templated transcription"/>
    <property type="evidence" value="ECO:0007669"/>
    <property type="project" value="InterPro"/>
</dbReference>
<comment type="caution">
    <text evidence="3">The sequence shown here is derived from an EMBL/GenBank/DDBJ whole genome shotgun (WGS) entry which is preliminary data.</text>
</comment>
<organism evidence="3 4">
    <name type="scientific">Pleurodeles waltl</name>
    <name type="common">Iberian ribbed newt</name>
    <dbReference type="NCBI Taxonomy" id="8319"/>
    <lineage>
        <taxon>Eukaryota</taxon>
        <taxon>Metazoa</taxon>
        <taxon>Chordata</taxon>
        <taxon>Craniata</taxon>
        <taxon>Vertebrata</taxon>
        <taxon>Euteleostomi</taxon>
        <taxon>Amphibia</taxon>
        <taxon>Batrachia</taxon>
        <taxon>Caudata</taxon>
        <taxon>Salamandroidea</taxon>
        <taxon>Salamandridae</taxon>
        <taxon>Pleurodelinae</taxon>
        <taxon>Pleurodeles</taxon>
    </lineage>
</organism>
<keyword evidence="4" id="KW-1185">Reference proteome</keyword>
<dbReference type="PROSITE" id="PS50805">
    <property type="entry name" value="KRAB"/>
    <property type="match status" value="1"/>
</dbReference>
<evidence type="ECO:0000256" key="1">
    <source>
        <dbReference type="SAM" id="MobiDB-lite"/>
    </source>
</evidence>
<dbReference type="PANTHER" id="PTHR23232:SF163">
    <property type="entry name" value="ZINC FINGER PROTEIN 589"/>
    <property type="match status" value="1"/>
</dbReference>
<dbReference type="Pfam" id="PF01352">
    <property type="entry name" value="KRAB"/>
    <property type="match status" value="1"/>
</dbReference>
<dbReference type="Gene3D" id="6.10.140.140">
    <property type="match status" value="1"/>
</dbReference>
<reference evidence="3" key="1">
    <citation type="journal article" date="2022" name="bioRxiv">
        <title>Sequencing and chromosome-scale assembly of the giantPleurodeles waltlgenome.</title>
        <authorList>
            <person name="Brown T."/>
            <person name="Elewa A."/>
            <person name="Iarovenko S."/>
            <person name="Subramanian E."/>
            <person name="Araus A.J."/>
            <person name="Petzold A."/>
            <person name="Susuki M."/>
            <person name="Suzuki K.-i.T."/>
            <person name="Hayashi T."/>
            <person name="Toyoda A."/>
            <person name="Oliveira C."/>
            <person name="Osipova E."/>
            <person name="Leigh N.D."/>
            <person name="Simon A."/>
            <person name="Yun M.H."/>
        </authorList>
    </citation>
    <scope>NUCLEOTIDE SEQUENCE</scope>
    <source>
        <strain evidence="3">20211129_DDA</strain>
        <tissue evidence="3">Liver</tissue>
    </source>
</reference>
<dbReference type="SMART" id="SM00349">
    <property type="entry name" value="KRAB"/>
    <property type="match status" value="1"/>
</dbReference>
<feature type="compositionally biased region" description="Basic and acidic residues" evidence="1">
    <location>
        <begin position="267"/>
        <end position="278"/>
    </location>
</feature>